<accession>A0A8J2TUK0</accession>
<evidence type="ECO:0000313" key="2">
    <source>
        <dbReference type="EMBL" id="GFZ86140.1"/>
    </source>
</evidence>
<organism evidence="2 3">
    <name type="scientific">Aquaticitalea lipolytica</name>
    <dbReference type="NCBI Taxonomy" id="1247562"/>
    <lineage>
        <taxon>Bacteria</taxon>
        <taxon>Pseudomonadati</taxon>
        <taxon>Bacteroidota</taxon>
        <taxon>Flavobacteriia</taxon>
        <taxon>Flavobacteriales</taxon>
        <taxon>Flavobacteriaceae</taxon>
        <taxon>Aquaticitalea</taxon>
    </lineage>
</organism>
<keyword evidence="1" id="KW-1133">Transmembrane helix</keyword>
<gene>
    <name evidence="2" type="ORF">GCM10011531_16790</name>
</gene>
<keyword evidence="3" id="KW-1185">Reference proteome</keyword>
<dbReference type="Proteomes" id="UP000598120">
    <property type="component" value="Unassembled WGS sequence"/>
</dbReference>
<sequence length="95" mass="10654">MNESKTLKWVFIIAGGIGILLISFTLIYDMLIPDICYYHTHEMNSFIALFYSASPATNGHPEPNIANFILSITLGGIIGNKTYKLMIKNRDKSNL</sequence>
<evidence type="ECO:0000256" key="1">
    <source>
        <dbReference type="SAM" id="Phobius"/>
    </source>
</evidence>
<comment type="caution">
    <text evidence="2">The sequence shown here is derived from an EMBL/GenBank/DDBJ whole genome shotgun (WGS) entry which is preliminary data.</text>
</comment>
<keyword evidence="1" id="KW-0812">Transmembrane</keyword>
<protein>
    <submittedName>
        <fullName evidence="2">Uncharacterized protein</fullName>
    </submittedName>
</protein>
<reference evidence="2 3" key="1">
    <citation type="journal article" date="2014" name="Int. J. Syst. Evol. Microbiol.">
        <title>Complete genome sequence of Corynebacterium casei LMG S-19264T (=DSM 44701T), isolated from a smear-ripened cheese.</title>
        <authorList>
            <consortium name="US DOE Joint Genome Institute (JGI-PGF)"/>
            <person name="Walter F."/>
            <person name="Albersmeier A."/>
            <person name="Kalinowski J."/>
            <person name="Ruckert C."/>
        </authorList>
    </citation>
    <scope>NUCLEOTIDE SEQUENCE [LARGE SCALE GENOMIC DNA]</scope>
    <source>
        <strain evidence="2 3">CGMCC 1.15295</strain>
    </source>
</reference>
<evidence type="ECO:0000313" key="3">
    <source>
        <dbReference type="Proteomes" id="UP000598120"/>
    </source>
</evidence>
<name>A0A8J2TUK0_9FLAO</name>
<feature type="transmembrane region" description="Helical" evidence="1">
    <location>
        <begin position="6"/>
        <end position="28"/>
    </location>
</feature>
<feature type="transmembrane region" description="Helical" evidence="1">
    <location>
        <begin position="65"/>
        <end position="83"/>
    </location>
</feature>
<keyword evidence="1" id="KW-0472">Membrane</keyword>
<dbReference type="AlphaFoldDB" id="A0A8J2TUK0"/>
<proteinExistence type="predicted"/>
<dbReference type="EMBL" id="BMIC01000002">
    <property type="protein sequence ID" value="GFZ86140.1"/>
    <property type="molecule type" value="Genomic_DNA"/>
</dbReference>